<comment type="caution">
    <text evidence="1">The sequence shown here is derived from an EMBL/GenBank/DDBJ whole genome shotgun (WGS) entry which is preliminary data.</text>
</comment>
<keyword evidence="2" id="KW-1185">Reference proteome</keyword>
<evidence type="ECO:0000313" key="2">
    <source>
        <dbReference type="Proteomes" id="UP000265341"/>
    </source>
</evidence>
<dbReference type="InterPro" id="IPR011051">
    <property type="entry name" value="RmlC_Cupin_sf"/>
</dbReference>
<dbReference type="EMBL" id="QWLA01000063">
    <property type="protein sequence ID" value="RIH84098.1"/>
    <property type="molecule type" value="Genomic_DNA"/>
</dbReference>
<dbReference type="Proteomes" id="UP000265341">
    <property type="component" value="Unassembled WGS sequence"/>
</dbReference>
<dbReference type="Gene3D" id="2.60.120.10">
    <property type="entry name" value="Jelly Rolls"/>
    <property type="match status" value="1"/>
</dbReference>
<dbReference type="AlphaFoldDB" id="A0A399EJH8"/>
<reference evidence="1 2" key="1">
    <citation type="submission" date="2018-08" db="EMBL/GenBank/DDBJ databases">
        <title>Meiothermus roseus NBRC 110900 genome sequencing project.</title>
        <authorList>
            <person name="Da Costa M.S."/>
            <person name="Albuquerque L."/>
            <person name="Raposo P."/>
            <person name="Froufe H.J.C."/>
            <person name="Barroso C.S."/>
            <person name="Egas C."/>
        </authorList>
    </citation>
    <scope>NUCLEOTIDE SEQUENCE [LARGE SCALE GENOMIC DNA]</scope>
    <source>
        <strain evidence="1 2">NBRC 110900</strain>
    </source>
</reference>
<name>A0A399EJH8_9DEIN</name>
<dbReference type="InterPro" id="IPR014710">
    <property type="entry name" value="RmlC-like_jellyroll"/>
</dbReference>
<dbReference type="OrthoDB" id="9791297at2"/>
<evidence type="ECO:0000313" key="1">
    <source>
        <dbReference type="EMBL" id="RIH84098.1"/>
    </source>
</evidence>
<dbReference type="SUPFAM" id="SSF51182">
    <property type="entry name" value="RmlC-like cupins"/>
    <property type="match status" value="1"/>
</dbReference>
<proteinExistence type="predicted"/>
<gene>
    <name evidence="1" type="ORF">Mrose_02774</name>
</gene>
<accession>A0A399EJH8</accession>
<protein>
    <submittedName>
        <fullName evidence="1">Cupin domain protein</fullName>
    </submittedName>
</protein>
<organism evidence="1 2">
    <name type="scientific">Calidithermus roseus</name>
    <dbReference type="NCBI Taxonomy" id="1644118"/>
    <lineage>
        <taxon>Bacteria</taxon>
        <taxon>Thermotogati</taxon>
        <taxon>Deinococcota</taxon>
        <taxon>Deinococci</taxon>
        <taxon>Thermales</taxon>
        <taxon>Thermaceae</taxon>
        <taxon>Calidithermus</taxon>
    </lineage>
</organism>
<dbReference type="RefSeq" id="WP_119279269.1">
    <property type="nucleotide sequence ID" value="NZ_QWLA01000063.1"/>
</dbReference>
<sequence>MLNVRSPEIQQDEGVTVELFASFLSGFGRKVYRVAEGKVFQIPAGRAHAHGNIDLLYPVSGEIWVAYTDAKGQVCKQRLEPGKAYTIPPNVPHQVEIRGGILETLFPTTVYTKTIPMRYLEGGFF</sequence>